<dbReference type="GO" id="GO:0009401">
    <property type="term" value="P:phosphoenolpyruvate-dependent sugar phosphotransferase system"/>
    <property type="evidence" value="ECO:0007669"/>
    <property type="project" value="UniProtKB-KW"/>
</dbReference>
<evidence type="ECO:0000256" key="1">
    <source>
        <dbReference type="ARBA" id="ARBA00022448"/>
    </source>
</evidence>
<evidence type="ECO:0000256" key="4">
    <source>
        <dbReference type="ARBA" id="ARBA00022683"/>
    </source>
</evidence>
<dbReference type="InterPro" id="IPR003188">
    <property type="entry name" value="PTS_IIA_lac/cel"/>
</dbReference>
<dbReference type="OrthoDB" id="389577at2"/>
<organism evidence="9 10">
    <name type="scientific">Clostridium amylolyticum</name>
    <dbReference type="NCBI Taxonomy" id="1121298"/>
    <lineage>
        <taxon>Bacteria</taxon>
        <taxon>Bacillati</taxon>
        <taxon>Bacillota</taxon>
        <taxon>Clostridia</taxon>
        <taxon>Eubacteriales</taxon>
        <taxon>Clostridiaceae</taxon>
        <taxon>Clostridium</taxon>
    </lineage>
</organism>
<protein>
    <submittedName>
        <fullName evidence="9">PTS system, cellobiose-specific IIA component</fullName>
    </submittedName>
</protein>
<dbReference type="GO" id="GO:0016740">
    <property type="term" value="F:transferase activity"/>
    <property type="evidence" value="ECO:0007669"/>
    <property type="project" value="UniProtKB-KW"/>
</dbReference>
<evidence type="ECO:0000256" key="5">
    <source>
        <dbReference type="PIRSR" id="PIRSR000699-1"/>
    </source>
</evidence>
<gene>
    <name evidence="9" type="ORF">SAMN05444401_2814</name>
</gene>
<proteinExistence type="predicted"/>
<evidence type="ECO:0000256" key="8">
    <source>
        <dbReference type="SAM" id="Coils"/>
    </source>
</evidence>
<dbReference type="PANTHER" id="PTHR34382">
    <property type="entry name" value="PTS SYSTEM N,N'-DIACETYLCHITOBIOSE-SPECIFIC EIIA COMPONENT"/>
    <property type="match status" value="1"/>
</dbReference>
<evidence type="ECO:0000256" key="2">
    <source>
        <dbReference type="ARBA" id="ARBA00022597"/>
    </source>
</evidence>
<evidence type="ECO:0000256" key="6">
    <source>
        <dbReference type="PIRSR" id="PIRSR000699-2"/>
    </source>
</evidence>
<keyword evidence="4" id="KW-0598">Phosphotransferase system</keyword>
<accession>A0A1M6IGP2</accession>
<keyword evidence="3" id="KW-0808">Transferase</keyword>
<dbReference type="CDD" id="cd00215">
    <property type="entry name" value="PTS_IIA_lac"/>
    <property type="match status" value="1"/>
</dbReference>
<dbReference type="SUPFAM" id="SSF46973">
    <property type="entry name" value="Enzyme IIa from lactose specific PTS, IIa-lac"/>
    <property type="match status" value="1"/>
</dbReference>
<dbReference type="Gene3D" id="1.20.58.80">
    <property type="entry name" value="Phosphotransferase system, lactose/cellobiose-type IIA subunit"/>
    <property type="match status" value="1"/>
</dbReference>
<dbReference type="Pfam" id="PF02255">
    <property type="entry name" value="PTS_IIA"/>
    <property type="match status" value="1"/>
</dbReference>
<dbReference type="EMBL" id="FQZO01000004">
    <property type="protein sequence ID" value="SHJ33594.1"/>
    <property type="molecule type" value="Genomic_DNA"/>
</dbReference>
<keyword evidence="8" id="KW-0175">Coiled coil</keyword>
<keyword evidence="2" id="KW-0762">Sugar transport</keyword>
<dbReference type="STRING" id="1121298.SAMN05444401_2814"/>
<keyword evidence="6" id="KW-0460">Magnesium</keyword>
<dbReference type="AlphaFoldDB" id="A0A1M6IGP2"/>
<dbReference type="GO" id="GO:0046872">
    <property type="term" value="F:metal ion binding"/>
    <property type="evidence" value="ECO:0007669"/>
    <property type="project" value="UniProtKB-KW"/>
</dbReference>
<feature type="active site" description="Tele-phosphohistidine intermediate" evidence="5">
    <location>
        <position position="74"/>
    </location>
</feature>
<keyword evidence="10" id="KW-1185">Reference proteome</keyword>
<dbReference type="RefSeq" id="WP_073007840.1">
    <property type="nucleotide sequence ID" value="NZ_FQZO01000004.1"/>
</dbReference>
<dbReference type="InterPro" id="IPR036542">
    <property type="entry name" value="PTS_IIA_lac/cel_sf"/>
</dbReference>
<name>A0A1M6IGP2_9CLOT</name>
<keyword evidence="1" id="KW-0813">Transport</keyword>
<dbReference type="Proteomes" id="UP000184080">
    <property type="component" value="Unassembled WGS sequence"/>
</dbReference>
<feature type="modified residue" description="Phosphohistidine; by HPr" evidence="7">
    <location>
        <position position="74"/>
    </location>
</feature>
<dbReference type="PANTHER" id="PTHR34382:SF7">
    <property type="entry name" value="PTS SYSTEM N,N'-DIACETYLCHITOBIOSE-SPECIFIC EIIA COMPONENT"/>
    <property type="match status" value="1"/>
</dbReference>
<evidence type="ECO:0000313" key="9">
    <source>
        <dbReference type="EMBL" id="SHJ33594.1"/>
    </source>
</evidence>
<sequence>MLEAEIFEIISHGGDARGYAYESLKAAREGDFEKADELLEKAQEELDIAHNTQTKLIQAEINGEDLKMSLLMVHAQDQLMTAIAEKSLIEQMVGMCKEFKRE</sequence>
<comment type="cofactor">
    <cofactor evidence="6">
        <name>Mg(2+)</name>
        <dbReference type="ChEBI" id="CHEBI:18420"/>
    </cofactor>
    <text evidence="6">Binds 1 Mg(2+) ion per trimer.</text>
</comment>
<evidence type="ECO:0000256" key="7">
    <source>
        <dbReference type="PROSITE-ProRule" id="PRU00418"/>
    </source>
</evidence>
<dbReference type="PROSITE" id="PS51095">
    <property type="entry name" value="PTS_EIIA_TYPE_3"/>
    <property type="match status" value="1"/>
</dbReference>
<reference evidence="9 10" key="1">
    <citation type="submission" date="2016-11" db="EMBL/GenBank/DDBJ databases">
        <authorList>
            <person name="Jaros S."/>
            <person name="Januszkiewicz K."/>
            <person name="Wedrychowicz H."/>
        </authorList>
    </citation>
    <scope>NUCLEOTIDE SEQUENCE [LARGE SCALE GENOMIC DNA]</scope>
    <source>
        <strain evidence="9 10">DSM 21864</strain>
    </source>
</reference>
<dbReference type="PIRSF" id="PIRSF000699">
    <property type="entry name" value="PTS_IILac_III"/>
    <property type="match status" value="1"/>
</dbReference>
<keyword evidence="6" id="KW-0479">Metal-binding</keyword>
<feature type="coiled-coil region" evidence="8">
    <location>
        <begin position="25"/>
        <end position="59"/>
    </location>
</feature>
<evidence type="ECO:0000313" key="10">
    <source>
        <dbReference type="Proteomes" id="UP000184080"/>
    </source>
</evidence>
<evidence type="ECO:0000256" key="3">
    <source>
        <dbReference type="ARBA" id="ARBA00022679"/>
    </source>
</evidence>
<feature type="binding site" evidence="6">
    <location>
        <position position="77"/>
    </location>
    <ligand>
        <name>Mg(2+)</name>
        <dbReference type="ChEBI" id="CHEBI:18420"/>
        <note>ligand shared between all trimeric partners</note>
    </ligand>
</feature>